<dbReference type="PRINTS" id="PR00084">
    <property type="entry name" value="MTLDHDRGNASE"/>
</dbReference>
<evidence type="ECO:0000256" key="1">
    <source>
        <dbReference type="ARBA" id="ARBA00006541"/>
    </source>
</evidence>
<dbReference type="SUPFAM" id="SSF51735">
    <property type="entry name" value="NAD(P)-binding Rossmann-fold domains"/>
    <property type="match status" value="1"/>
</dbReference>
<dbReference type="InterPro" id="IPR000669">
    <property type="entry name" value="Mannitol_DH"/>
</dbReference>
<protein>
    <recommendedName>
        <fullName evidence="3">mannitol 2-dehydrogenase</fullName>
        <ecNumber evidence="3">1.1.1.67</ecNumber>
    </recommendedName>
</protein>
<dbReference type="PANTHER" id="PTHR43362">
    <property type="entry name" value="MANNITOL DEHYDROGENASE DSF1-RELATED"/>
    <property type="match status" value="1"/>
</dbReference>
<dbReference type="EMBL" id="HBFP01003882">
    <property type="protein sequence ID" value="CAD8818346.1"/>
    <property type="molecule type" value="Transcribed_RNA"/>
</dbReference>
<evidence type="ECO:0000259" key="5">
    <source>
        <dbReference type="Pfam" id="PF01232"/>
    </source>
</evidence>
<dbReference type="Pfam" id="PF01232">
    <property type="entry name" value="Mannitol_dh"/>
    <property type="match status" value="1"/>
</dbReference>
<dbReference type="PANTHER" id="PTHR43362:SF1">
    <property type="entry name" value="MANNITOL DEHYDROGENASE 2-RELATED"/>
    <property type="match status" value="1"/>
</dbReference>
<evidence type="ECO:0000256" key="4">
    <source>
        <dbReference type="ARBA" id="ARBA00047733"/>
    </source>
</evidence>
<dbReference type="InterPro" id="IPR036291">
    <property type="entry name" value="NAD(P)-bd_dom_sf"/>
</dbReference>
<organism evidence="6">
    <name type="scientific">Timspurckia oligopyrenoides</name>
    <dbReference type="NCBI Taxonomy" id="708627"/>
    <lineage>
        <taxon>Eukaryota</taxon>
        <taxon>Rhodophyta</taxon>
        <taxon>Bangiophyceae</taxon>
        <taxon>Porphyridiales</taxon>
        <taxon>Porphyridiaceae</taxon>
        <taxon>Timspurckia</taxon>
    </lineage>
</organism>
<feature type="domain" description="Mannitol dehydrogenase N-terminal" evidence="5">
    <location>
        <begin position="42"/>
        <end position="300"/>
    </location>
</feature>
<dbReference type="Gene3D" id="3.40.50.720">
    <property type="entry name" value="NAD(P)-binding Rossmann-like Domain"/>
    <property type="match status" value="1"/>
</dbReference>
<name>A0A7S1ER61_9RHOD</name>
<dbReference type="SUPFAM" id="SSF48179">
    <property type="entry name" value="6-phosphogluconate dehydrogenase C-terminal domain-like"/>
    <property type="match status" value="1"/>
</dbReference>
<comment type="similarity">
    <text evidence="1">Belongs to the mannitol dehydrogenase family.</text>
</comment>
<dbReference type="Gene3D" id="1.10.1040.10">
    <property type="entry name" value="N-(1-d-carboxylethyl)-l-norvaline Dehydrogenase, domain 2"/>
    <property type="match status" value="1"/>
</dbReference>
<evidence type="ECO:0000256" key="2">
    <source>
        <dbReference type="ARBA" id="ARBA00023002"/>
    </source>
</evidence>
<sequence length="360" mass="40729">MEMYENQGVVPLKLENLEKIRRNGMKNVHVPNFDPNEVSIGMLHIGVGGFHRAHQAYYTQKVIEEDFESSKHWGICGIGLLDSDEVIQSKLKSQDFLYSILQPSSNDTNDEYKLTIIASLKNMLLLTKDSEREQILKLALSPEIRIISLTITEKGYLMDIPSQILIDSHPVIQHDLQNPQNPKSALGFLSFVIESRRIQQLSGLTLISCDNIPLNGHVLKAGIKAFGRLVYGDQFIEYIESHCSFPSTMVDGITPIAEQFHVDLIANRFEILDQAVTVCEEWQQWCIEDVKFACGRPNWDTIQNGYAAQVVTNVADYENTKICLLNVPHSALAYGGGWMLGKETMDEAMRDENVIRLFKI</sequence>
<reference evidence="6" key="1">
    <citation type="submission" date="2021-01" db="EMBL/GenBank/DDBJ databases">
        <authorList>
            <person name="Corre E."/>
            <person name="Pelletier E."/>
            <person name="Niang G."/>
            <person name="Scheremetjew M."/>
            <person name="Finn R."/>
            <person name="Kale V."/>
            <person name="Holt S."/>
            <person name="Cochrane G."/>
            <person name="Meng A."/>
            <person name="Brown T."/>
            <person name="Cohen L."/>
        </authorList>
    </citation>
    <scope>NUCLEOTIDE SEQUENCE</scope>
    <source>
        <strain evidence="6">CCMP3278</strain>
    </source>
</reference>
<dbReference type="InterPro" id="IPR008927">
    <property type="entry name" value="6-PGluconate_DH-like_C_sf"/>
</dbReference>
<dbReference type="EC" id="1.1.1.67" evidence="3"/>
<keyword evidence="2" id="KW-0560">Oxidoreductase</keyword>
<proteinExistence type="inferred from homology"/>
<evidence type="ECO:0000313" key="6">
    <source>
        <dbReference type="EMBL" id="CAD8818346.1"/>
    </source>
</evidence>
<dbReference type="InterPro" id="IPR013131">
    <property type="entry name" value="Mannitol_DH_N"/>
</dbReference>
<dbReference type="GO" id="GO:0050086">
    <property type="term" value="F:mannitol 2-dehydrogenase activity"/>
    <property type="evidence" value="ECO:0007669"/>
    <property type="project" value="UniProtKB-EC"/>
</dbReference>
<evidence type="ECO:0000256" key="3">
    <source>
        <dbReference type="ARBA" id="ARBA00038970"/>
    </source>
</evidence>
<comment type="catalytic activity">
    <reaction evidence="4">
        <text>D-mannitol + NAD(+) = D-fructose + NADH + H(+)</text>
        <dbReference type="Rhea" id="RHEA:12084"/>
        <dbReference type="ChEBI" id="CHEBI:15378"/>
        <dbReference type="ChEBI" id="CHEBI:16899"/>
        <dbReference type="ChEBI" id="CHEBI:37721"/>
        <dbReference type="ChEBI" id="CHEBI:57540"/>
        <dbReference type="ChEBI" id="CHEBI:57945"/>
        <dbReference type="EC" id="1.1.1.67"/>
    </reaction>
</comment>
<dbReference type="InterPro" id="IPR013328">
    <property type="entry name" value="6PGD_dom2"/>
</dbReference>
<dbReference type="AlphaFoldDB" id="A0A7S1ER61"/>
<accession>A0A7S1ER61</accession>
<gene>
    <name evidence="6" type="ORF">TOLI1172_LOCUS2735</name>
</gene>
<dbReference type="InterPro" id="IPR050988">
    <property type="entry name" value="Mannitol_DH/Oxidoreductase"/>
</dbReference>